<dbReference type="PANTHER" id="PTHR34407:SF1">
    <property type="entry name" value="SGNH HYDROLASE-TYPE ESTERASE DOMAIN-CONTAINING PROTEIN"/>
    <property type="match status" value="1"/>
</dbReference>
<name>A0AAE0F3V4_9CHLO</name>
<feature type="compositionally biased region" description="Polar residues" evidence="1">
    <location>
        <begin position="151"/>
        <end position="172"/>
    </location>
</feature>
<protein>
    <recommendedName>
        <fullName evidence="4">SGNH hydrolase-type esterase domain-containing protein</fullName>
    </recommendedName>
</protein>
<sequence>MTSAYAKLFLQVLFVLVFCVIAAFITLLEQSRDELDTFSNGQRTTSSLRSPKFIDADERDAPSLSSFSRYRTSTPFPSGTTKEHNFQGLTATTHTIRFQDASFRTYRHLRESPSPTPTTGLVAPPTHVSTPSLPPTVSTSPDQHLALGLESTKTWNQSAPVVGSTESKQDTNWRPFKPPDNAERPSPSSIPSFSARWLDEWAEAQVPNGDGWRTTWQIDQLLKGVLHRGSQQRLERVLAKLLLGHPVKVAVMGGSVSAPVNSWAKLVFDHIRKSFPVQGKGAHEFVNAAVPATGPSYGYACMESWLPPDVDLIFIEYANNVGPHRVQNPAQDQELAAAERLIRKLLRLPRQPAVLMMTFTKQLGNSMAQKPLSSGETLNLYEPYYSSGADFLERLGTYYDLPVISVRDALWAVARRSYFRQDSTRMAPEGMSTDEFCCRIKKGSQQFPFEYKESNCGCHHPNQEYGIGMMADLMIWYLRSSMSHVKMAATLLQNADPAAGATWQERMMHTIQHGTASVSEEVPDGCGAVLSQLSIPAPMIIGSPSIRWRCYHPYTAHLCM</sequence>
<dbReference type="EMBL" id="LGRX02026643">
    <property type="protein sequence ID" value="KAK3250539.1"/>
    <property type="molecule type" value="Genomic_DNA"/>
</dbReference>
<dbReference type="AlphaFoldDB" id="A0AAE0F3V4"/>
<evidence type="ECO:0000313" key="2">
    <source>
        <dbReference type="EMBL" id="KAK3250539.1"/>
    </source>
</evidence>
<dbReference type="PANTHER" id="PTHR34407">
    <property type="entry name" value="EXPRESSED PROTEIN"/>
    <property type="match status" value="1"/>
</dbReference>
<organism evidence="2 3">
    <name type="scientific">Cymbomonas tetramitiformis</name>
    <dbReference type="NCBI Taxonomy" id="36881"/>
    <lineage>
        <taxon>Eukaryota</taxon>
        <taxon>Viridiplantae</taxon>
        <taxon>Chlorophyta</taxon>
        <taxon>Pyramimonadophyceae</taxon>
        <taxon>Pyramimonadales</taxon>
        <taxon>Pyramimonadaceae</taxon>
        <taxon>Cymbomonas</taxon>
    </lineage>
</organism>
<reference evidence="2 3" key="1">
    <citation type="journal article" date="2015" name="Genome Biol. Evol.">
        <title>Comparative Genomics of a Bacterivorous Green Alga Reveals Evolutionary Causalities and Consequences of Phago-Mixotrophic Mode of Nutrition.</title>
        <authorList>
            <person name="Burns J.A."/>
            <person name="Paasch A."/>
            <person name="Narechania A."/>
            <person name="Kim E."/>
        </authorList>
    </citation>
    <scope>NUCLEOTIDE SEQUENCE [LARGE SCALE GENOMIC DNA]</scope>
    <source>
        <strain evidence="2 3">PLY_AMNH</strain>
    </source>
</reference>
<evidence type="ECO:0000256" key="1">
    <source>
        <dbReference type="SAM" id="MobiDB-lite"/>
    </source>
</evidence>
<feature type="compositionally biased region" description="Low complexity" evidence="1">
    <location>
        <begin position="124"/>
        <end position="141"/>
    </location>
</feature>
<proteinExistence type="predicted"/>
<evidence type="ECO:0008006" key="4">
    <source>
        <dbReference type="Google" id="ProtNLM"/>
    </source>
</evidence>
<feature type="region of interest" description="Disordered" evidence="1">
    <location>
        <begin position="64"/>
        <end position="84"/>
    </location>
</feature>
<gene>
    <name evidence="2" type="ORF">CYMTET_40084</name>
</gene>
<accession>A0AAE0F3V4</accession>
<comment type="caution">
    <text evidence="2">The sequence shown here is derived from an EMBL/GenBank/DDBJ whole genome shotgun (WGS) entry which is preliminary data.</text>
</comment>
<dbReference type="SUPFAM" id="SSF52266">
    <property type="entry name" value="SGNH hydrolase"/>
    <property type="match status" value="1"/>
</dbReference>
<feature type="region of interest" description="Disordered" evidence="1">
    <location>
        <begin position="110"/>
        <end position="190"/>
    </location>
</feature>
<feature type="compositionally biased region" description="Polar residues" evidence="1">
    <location>
        <begin position="64"/>
        <end position="80"/>
    </location>
</feature>
<evidence type="ECO:0000313" key="3">
    <source>
        <dbReference type="Proteomes" id="UP001190700"/>
    </source>
</evidence>
<dbReference type="Proteomes" id="UP001190700">
    <property type="component" value="Unassembled WGS sequence"/>
</dbReference>
<keyword evidence="3" id="KW-1185">Reference proteome</keyword>